<evidence type="ECO:0000313" key="2">
    <source>
        <dbReference type="EMBL" id="CAB0041328.1"/>
    </source>
</evidence>
<protein>
    <submittedName>
        <fullName evidence="2">Uncharacterized protein</fullName>
    </submittedName>
</protein>
<keyword evidence="3" id="KW-1185">Reference proteome</keyword>
<accession>A0A6H5IWR4</accession>
<evidence type="ECO:0000256" key="1">
    <source>
        <dbReference type="SAM" id="MobiDB-lite"/>
    </source>
</evidence>
<reference evidence="2 3" key="1">
    <citation type="submission" date="2020-02" db="EMBL/GenBank/DDBJ databases">
        <authorList>
            <person name="Ferguson B K."/>
        </authorList>
    </citation>
    <scope>NUCLEOTIDE SEQUENCE [LARGE SCALE GENOMIC DNA]</scope>
</reference>
<proteinExistence type="predicted"/>
<dbReference type="Proteomes" id="UP000479190">
    <property type="component" value="Unassembled WGS sequence"/>
</dbReference>
<name>A0A6H5IWR4_9HYME</name>
<evidence type="ECO:0000313" key="3">
    <source>
        <dbReference type="Proteomes" id="UP000479190"/>
    </source>
</evidence>
<dbReference type="AlphaFoldDB" id="A0A6H5IWR4"/>
<sequence>MDYVRWVLRLDFCTPGYIIVRETGKRKMHNDWIRRAVIFERKYQCSHRLQWQKESAKFIFVLLLPRAVERLVRERAGSYTSCRGQKARSRERPSRAMPFYLEKRRQSRDTGIIRGRYNTSQQLQTETRRDQRDPLQSVQDEGPWRTIQISWYGD</sequence>
<gene>
    <name evidence="2" type="ORF">TBRA_LOCUS13000</name>
</gene>
<dbReference type="EMBL" id="CADCXV010001108">
    <property type="protein sequence ID" value="CAB0041328.1"/>
    <property type="molecule type" value="Genomic_DNA"/>
</dbReference>
<organism evidence="2 3">
    <name type="scientific">Trichogramma brassicae</name>
    <dbReference type="NCBI Taxonomy" id="86971"/>
    <lineage>
        <taxon>Eukaryota</taxon>
        <taxon>Metazoa</taxon>
        <taxon>Ecdysozoa</taxon>
        <taxon>Arthropoda</taxon>
        <taxon>Hexapoda</taxon>
        <taxon>Insecta</taxon>
        <taxon>Pterygota</taxon>
        <taxon>Neoptera</taxon>
        <taxon>Endopterygota</taxon>
        <taxon>Hymenoptera</taxon>
        <taxon>Apocrita</taxon>
        <taxon>Proctotrupomorpha</taxon>
        <taxon>Chalcidoidea</taxon>
        <taxon>Trichogrammatidae</taxon>
        <taxon>Trichogramma</taxon>
    </lineage>
</organism>
<feature type="region of interest" description="Disordered" evidence="1">
    <location>
        <begin position="111"/>
        <end position="139"/>
    </location>
</feature>